<evidence type="ECO:0008006" key="3">
    <source>
        <dbReference type="Google" id="ProtNLM"/>
    </source>
</evidence>
<reference evidence="1 2" key="1">
    <citation type="submission" date="2021-06" db="EMBL/GenBank/DDBJ databases">
        <authorList>
            <person name="Palmer J.M."/>
        </authorList>
    </citation>
    <scope>NUCLEOTIDE SEQUENCE [LARGE SCALE GENOMIC DNA]</scope>
    <source>
        <strain evidence="1 2">XC_2019</strain>
        <tissue evidence="1">Muscle</tissue>
    </source>
</reference>
<keyword evidence="2" id="KW-1185">Reference proteome</keyword>
<dbReference type="EMBL" id="JAHRIN010042803">
    <property type="protein sequence ID" value="MEQ2206381.1"/>
    <property type="molecule type" value="Genomic_DNA"/>
</dbReference>
<proteinExistence type="predicted"/>
<evidence type="ECO:0000313" key="2">
    <source>
        <dbReference type="Proteomes" id="UP001434883"/>
    </source>
</evidence>
<dbReference type="Proteomes" id="UP001434883">
    <property type="component" value="Unassembled WGS sequence"/>
</dbReference>
<accession>A0ABV0REC1</accession>
<name>A0ABV0REC1_9TELE</name>
<sequence length="158" mass="18126">MCCKICEVYRQFQYFPGKRASFQTSFPQTPPFPPLFPLSPESPLLDFTDNMKNLVKIRIQLTLCPNLTLSPQNPQHQCSETPTLIESMPLSYNFPSEIMERRRSGGVATLFHDSLKYKKVFLGKFDSFEYLAVQAKGPAQALFMNVYRPLKMISMTSL</sequence>
<gene>
    <name evidence="1" type="ORF">XENOCAPTIV_028683</name>
</gene>
<comment type="caution">
    <text evidence="1">The sequence shown here is derived from an EMBL/GenBank/DDBJ whole genome shotgun (WGS) entry which is preliminary data.</text>
</comment>
<protein>
    <recommendedName>
        <fullName evidence="3">AP2/ERF domain-containing protein</fullName>
    </recommendedName>
</protein>
<evidence type="ECO:0000313" key="1">
    <source>
        <dbReference type="EMBL" id="MEQ2206381.1"/>
    </source>
</evidence>
<organism evidence="1 2">
    <name type="scientific">Xenoophorus captivus</name>
    <dbReference type="NCBI Taxonomy" id="1517983"/>
    <lineage>
        <taxon>Eukaryota</taxon>
        <taxon>Metazoa</taxon>
        <taxon>Chordata</taxon>
        <taxon>Craniata</taxon>
        <taxon>Vertebrata</taxon>
        <taxon>Euteleostomi</taxon>
        <taxon>Actinopterygii</taxon>
        <taxon>Neopterygii</taxon>
        <taxon>Teleostei</taxon>
        <taxon>Neoteleostei</taxon>
        <taxon>Acanthomorphata</taxon>
        <taxon>Ovalentaria</taxon>
        <taxon>Atherinomorphae</taxon>
        <taxon>Cyprinodontiformes</taxon>
        <taxon>Goodeidae</taxon>
        <taxon>Xenoophorus</taxon>
    </lineage>
</organism>